<protein>
    <submittedName>
        <fullName evidence="3">Silk protease inhibitor 2</fullName>
    </submittedName>
</protein>
<dbReference type="CDD" id="cd00104">
    <property type="entry name" value="KAZAL_FS"/>
    <property type="match status" value="1"/>
</dbReference>
<organism evidence="3">
    <name type="scientific">Galleria mellonella</name>
    <name type="common">Greater wax moth</name>
    <dbReference type="NCBI Taxonomy" id="7137"/>
    <lineage>
        <taxon>Eukaryota</taxon>
        <taxon>Metazoa</taxon>
        <taxon>Ecdysozoa</taxon>
        <taxon>Arthropoda</taxon>
        <taxon>Hexapoda</taxon>
        <taxon>Insecta</taxon>
        <taxon>Pterygota</taxon>
        <taxon>Neoptera</taxon>
        <taxon>Endopterygota</taxon>
        <taxon>Lepidoptera</taxon>
        <taxon>Glossata</taxon>
        <taxon>Ditrysia</taxon>
        <taxon>Pyraloidea</taxon>
        <taxon>Pyralidae</taxon>
        <taxon>Galleriinae</taxon>
        <taxon>Galleria</taxon>
    </lineage>
</organism>
<keyword evidence="1" id="KW-0732">Signal</keyword>
<dbReference type="SMART" id="SM00280">
    <property type="entry name" value="KAZAL"/>
    <property type="match status" value="1"/>
</dbReference>
<dbReference type="InterPro" id="IPR002350">
    <property type="entry name" value="Kazal_dom"/>
</dbReference>
<dbReference type="PROSITE" id="PS51465">
    <property type="entry name" value="KAZAL_2"/>
    <property type="match status" value="1"/>
</dbReference>
<proteinExistence type="evidence at protein level"/>
<dbReference type="BMRB" id="Q968S7"/>
<dbReference type="Pfam" id="PF00050">
    <property type="entry name" value="Kazal_1"/>
    <property type="match status" value="1"/>
</dbReference>
<evidence type="ECO:0000256" key="1">
    <source>
        <dbReference type="SAM" id="SignalP"/>
    </source>
</evidence>
<dbReference type="PDB" id="2M5X">
    <property type="method" value="NMR"/>
    <property type="chains" value="A=22-58"/>
</dbReference>
<feature type="signal peptide" evidence="1">
    <location>
        <begin position="1"/>
        <end position="22"/>
    </location>
</feature>
<feature type="domain" description="Kazal-like" evidence="2">
    <location>
        <begin position="1"/>
        <end position="58"/>
    </location>
</feature>
<feature type="disulfide bond" evidence="4 5">
    <location>
        <begin position="32"/>
        <end position="58"/>
    </location>
</feature>
<reference evidence="4 5" key="2">
    <citation type="journal article" date="2014" name="PLoS ONE">
        <title>Atomic resolution structure of a protein prepared by non-enzymatic His-tag removal. Crystallographic and NMR study of GmSPI-2 inhibitor.</title>
        <authorList>
            <person name="Kopera E."/>
            <person name="Bal W."/>
            <person name="Lenarcic Zivkovic M."/>
            <person name="Dvornyk A."/>
            <person name="Kludkiewicz B."/>
            <person name="Grzelak K."/>
            <person name="Zhukov I."/>
            <person name="Zagorski-Ostoja W."/>
            <person name="Jaskolski M."/>
            <person name="Krzywda S."/>
        </authorList>
    </citation>
    <scope>STRUCTURE BY NMR OF 22-58</scope>
    <scope>DISULFIDE BONDS</scope>
</reference>
<dbReference type="PDBsum" id="2M5X"/>
<evidence type="ECO:0007829" key="4">
    <source>
        <dbReference type="PDB" id="2M5X"/>
    </source>
</evidence>
<dbReference type="SMR" id="Q968S7"/>
<keyword evidence="4 5" id="KW-0002">3D-structure</keyword>
<dbReference type="PDBsum" id="4HGU"/>
<sequence precursor="true">MKYYLYAIIFLMAIFIWNEATAVCTTEWDPVCGKDGKTYSNLCWLNEAGVGLDHEGEC</sequence>
<evidence type="ECO:0007829" key="5">
    <source>
        <dbReference type="PDB" id="4HGU"/>
    </source>
</evidence>
<evidence type="ECO:0000259" key="2">
    <source>
        <dbReference type="PROSITE" id="PS51465"/>
    </source>
</evidence>
<dbReference type="EMBL" id="AF292099">
    <property type="protein sequence ID" value="AAK48526.1"/>
    <property type="molecule type" value="mRNA"/>
</dbReference>
<name>Q968S7_GALME</name>
<feature type="chain" id="PRO_5004321392" evidence="1">
    <location>
        <begin position="23"/>
        <end position="58"/>
    </location>
</feature>
<accession>Q968S7</accession>
<dbReference type="EvolutionaryTrace" id="Q968S7"/>
<dbReference type="InterPro" id="IPR036058">
    <property type="entry name" value="Kazal_dom_sf"/>
</dbReference>
<feature type="disulfide bond" evidence="4 5">
    <location>
        <begin position="24"/>
        <end position="43"/>
    </location>
</feature>
<evidence type="ECO:0000313" key="3">
    <source>
        <dbReference type="EMBL" id="AAK48526.1"/>
    </source>
</evidence>
<dbReference type="Gene3D" id="3.30.60.30">
    <property type="match status" value="1"/>
</dbReference>
<dbReference type="PDB" id="4HGU">
    <property type="method" value="X-ray"/>
    <property type="resolution" value="0.98 A"/>
    <property type="chains" value="A=23-58"/>
</dbReference>
<dbReference type="SUPFAM" id="SSF100895">
    <property type="entry name" value="Kazal-type serine protease inhibitors"/>
    <property type="match status" value="1"/>
</dbReference>
<reference evidence="3" key="1">
    <citation type="journal article" date="2001" name="Eur. J. Biochem.">
        <title>Insect silk contains both a Kunitz-type and a unique Kazal-type proteinase inhibitor.</title>
        <authorList>
            <person name="Nirmala X."/>
            <person name="Kodrik D."/>
            <person name="Zurovec M."/>
            <person name="Sehnal F."/>
        </authorList>
    </citation>
    <scope>NUCLEOTIDE SEQUENCE</scope>
</reference>
<dbReference type="AlphaFoldDB" id="Q968S7"/>